<proteinExistence type="predicted"/>
<dbReference type="PANTHER" id="PTHR33429:SF2">
    <property type="entry name" value="OS01G0888850 PROTEIN"/>
    <property type="match status" value="1"/>
</dbReference>
<evidence type="ECO:0000313" key="3">
    <source>
        <dbReference type="Proteomes" id="UP000734854"/>
    </source>
</evidence>
<sequence length="286" mass="30719">MGVSSGRVRGLCDYHLLIGDYNALTCLVTGGLSGGTGLLSLSVELVLWPKGMLHPSVEPDLPCGKVVNMSPDLSANGTMPVHFKSQSLGLHCFALHRPFRNVSTVQCVFPNPVLEQARGPLLLPETNLQKPRTPLYLSLASWRRWEVHGKDLMKLGGENGGIRSVQNTIFSAFLLPRSNLCGVSRLRMSLPFPQQQQQLQFPPPPPPLYSIPYGSHGGGSVGPVIAVLAVIAVLGAIAGILGWLCSGRTVMGYGHYDPEGWFERKCASCIDGRLEAPSSRPSANGT</sequence>
<comment type="caution">
    <text evidence="2">The sequence shown here is derived from an EMBL/GenBank/DDBJ whole genome shotgun (WGS) entry which is preliminary data.</text>
</comment>
<organism evidence="2 3">
    <name type="scientific">Zingiber officinale</name>
    <name type="common">Ginger</name>
    <name type="synonym">Amomum zingiber</name>
    <dbReference type="NCBI Taxonomy" id="94328"/>
    <lineage>
        <taxon>Eukaryota</taxon>
        <taxon>Viridiplantae</taxon>
        <taxon>Streptophyta</taxon>
        <taxon>Embryophyta</taxon>
        <taxon>Tracheophyta</taxon>
        <taxon>Spermatophyta</taxon>
        <taxon>Magnoliopsida</taxon>
        <taxon>Liliopsida</taxon>
        <taxon>Zingiberales</taxon>
        <taxon>Zingiberaceae</taxon>
        <taxon>Zingiber</taxon>
    </lineage>
</organism>
<keyword evidence="1" id="KW-1133">Transmembrane helix</keyword>
<protein>
    <submittedName>
        <fullName evidence="2">Uncharacterized protein</fullName>
    </submittedName>
</protein>
<accession>A0A8J5BW16</accession>
<dbReference type="PANTHER" id="PTHR33429">
    <property type="entry name" value="OS02G0708000 PROTEIN-RELATED"/>
    <property type="match status" value="1"/>
</dbReference>
<keyword evidence="1" id="KW-0472">Membrane</keyword>
<feature type="transmembrane region" description="Helical" evidence="1">
    <location>
        <begin position="224"/>
        <end position="245"/>
    </location>
</feature>
<dbReference type="EMBL" id="JACMSC010000022">
    <property type="protein sequence ID" value="KAG6468678.1"/>
    <property type="molecule type" value="Genomic_DNA"/>
</dbReference>
<dbReference type="Proteomes" id="UP000734854">
    <property type="component" value="Unassembled WGS sequence"/>
</dbReference>
<gene>
    <name evidence="2" type="ORF">ZIOFF_073371</name>
</gene>
<reference evidence="2 3" key="1">
    <citation type="submission" date="2020-08" db="EMBL/GenBank/DDBJ databases">
        <title>Plant Genome Project.</title>
        <authorList>
            <person name="Zhang R.-G."/>
        </authorList>
    </citation>
    <scope>NUCLEOTIDE SEQUENCE [LARGE SCALE GENOMIC DNA]</scope>
    <source>
        <tissue evidence="2">Rhizome</tissue>
    </source>
</reference>
<name>A0A8J5BW16_ZINOF</name>
<keyword evidence="1" id="KW-0812">Transmembrane</keyword>
<evidence type="ECO:0000313" key="2">
    <source>
        <dbReference type="EMBL" id="KAG6468678.1"/>
    </source>
</evidence>
<keyword evidence="3" id="KW-1185">Reference proteome</keyword>
<evidence type="ECO:0000256" key="1">
    <source>
        <dbReference type="SAM" id="Phobius"/>
    </source>
</evidence>
<dbReference type="AlphaFoldDB" id="A0A8J5BW16"/>